<keyword evidence="2" id="KW-0449">Lipoprotein</keyword>
<dbReference type="RefSeq" id="WP_090869545.1">
    <property type="nucleotide sequence ID" value="NZ_FOHE01000008.1"/>
</dbReference>
<dbReference type="InterPro" id="IPR019076">
    <property type="entry name" value="Spore_lipoprot_YhcN/YlaJ-like"/>
</dbReference>
<keyword evidence="3" id="KW-1185">Reference proteome</keyword>
<evidence type="ECO:0000313" key="3">
    <source>
        <dbReference type="Proteomes" id="UP000198618"/>
    </source>
</evidence>
<gene>
    <name evidence="2" type="ORF">SAMN05216389_108108</name>
</gene>
<reference evidence="2 3" key="1">
    <citation type="submission" date="2016-10" db="EMBL/GenBank/DDBJ databases">
        <authorList>
            <person name="de Groot N.N."/>
        </authorList>
    </citation>
    <scope>NUCLEOTIDE SEQUENCE [LARGE SCALE GENOMIC DNA]</scope>
    <source>
        <strain evidence="2 3">IBRC-M 10780</strain>
    </source>
</reference>
<dbReference type="EMBL" id="FOHE01000008">
    <property type="protein sequence ID" value="SET29519.1"/>
    <property type="molecule type" value="Genomic_DNA"/>
</dbReference>
<evidence type="ECO:0000256" key="1">
    <source>
        <dbReference type="SAM" id="MobiDB-lite"/>
    </source>
</evidence>
<dbReference type="OrthoDB" id="2381329at2"/>
<feature type="compositionally biased region" description="Basic and acidic residues" evidence="1">
    <location>
        <begin position="29"/>
        <end position="50"/>
    </location>
</feature>
<feature type="region of interest" description="Disordered" evidence="1">
    <location>
        <begin position="23"/>
        <end position="50"/>
    </location>
</feature>
<sequence length="204" mass="22794">MFIRISILLVSILMIVGCQQDNTENSLPSKERDQEEKIINVKNSDPKEQRDLSNEEIADHLANVASDVPEVDDAAAVVAGPYAVVGIDVDKELDRSRVGTIKYSVLEALQHDPYGKTAVVVADADVNERIRMMAEKVRQGHPVQGIVDEVSGIVGRYMPDFPIPEDQPETPDTNKEILEEENDKDKLNDIQNDQSKHHKEQRGD</sequence>
<organism evidence="2 3">
    <name type="scientific">Oceanobacillus limi</name>
    <dbReference type="NCBI Taxonomy" id="930131"/>
    <lineage>
        <taxon>Bacteria</taxon>
        <taxon>Bacillati</taxon>
        <taxon>Bacillota</taxon>
        <taxon>Bacilli</taxon>
        <taxon>Bacillales</taxon>
        <taxon>Bacillaceae</taxon>
        <taxon>Oceanobacillus</taxon>
    </lineage>
</organism>
<feature type="compositionally biased region" description="Basic and acidic residues" evidence="1">
    <location>
        <begin position="172"/>
        <end position="188"/>
    </location>
</feature>
<dbReference type="GO" id="GO:0030435">
    <property type="term" value="P:sporulation resulting in formation of a cellular spore"/>
    <property type="evidence" value="ECO:0007669"/>
    <property type="project" value="InterPro"/>
</dbReference>
<dbReference type="NCBIfam" id="TIGR02898">
    <property type="entry name" value="spore_YhcN_YlaJ"/>
    <property type="match status" value="1"/>
</dbReference>
<dbReference type="AlphaFoldDB" id="A0A1I0DB50"/>
<proteinExistence type="predicted"/>
<dbReference type="STRING" id="930131.SAMN05216389_108108"/>
<feature type="region of interest" description="Disordered" evidence="1">
    <location>
        <begin position="159"/>
        <end position="204"/>
    </location>
</feature>
<name>A0A1I0DB50_9BACI</name>
<dbReference type="Proteomes" id="UP000198618">
    <property type="component" value="Unassembled WGS sequence"/>
</dbReference>
<dbReference type="PROSITE" id="PS51257">
    <property type="entry name" value="PROKAR_LIPOPROTEIN"/>
    <property type="match status" value="1"/>
</dbReference>
<dbReference type="Pfam" id="PF09580">
    <property type="entry name" value="Spore_YhcN_YlaJ"/>
    <property type="match status" value="1"/>
</dbReference>
<evidence type="ECO:0000313" key="2">
    <source>
        <dbReference type="EMBL" id="SET29519.1"/>
    </source>
</evidence>
<dbReference type="InterPro" id="IPR014247">
    <property type="entry name" value="Spore_lipoprot_YhcN/YlaJ"/>
</dbReference>
<accession>A0A1I0DB50</accession>
<protein>
    <submittedName>
        <fullName evidence="2">Sporulation lipoprotein, YhcN/YlaJ family</fullName>
    </submittedName>
</protein>